<reference evidence="3" key="1">
    <citation type="journal article" date="2023" name="Insect Mol. Biol.">
        <title>Genome sequencing provides insights into the evolution of gene families encoding plant cell wall-degrading enzymes in longhorned beetles.</title>
        <authorList>
            <person name="Shin N.R."/>
            <person name="Okamura Y."/>
            <person name="Kirsch R."/>
            <person name="Pauchet Y."/>
        </authorList>
    </citation>
    <scope>NUCLEOTIDE SEQUENCE</scope>
    <source>
        <strain evidence="3">RBIC_L_NR</strain>
    </source>
</reference>
<evidence type="ECO:0000313" key="3">
    <source>
        <dbReference type="EMBL" id="KAJ8930714.1"/>
    </source>
</evidence>
<feature type="region of interest" description="Disordered" evidence="1">
    <location>
        <begin position="364"/>
        <end position="416"/>
    </location>
</feature>
<protein>
    <recommendedName>
        <fullName evidence="2">Bms1-type G domain-containing protein</fullName>
    </recommendedName>
</protein>
<dbReference type="InterPro" id="IPR030387">
    <property type="entry name" value="G_Bms1/Tsr1_dom"/>
</dbReference>
<name>A0AAV8WVL7_9CUCU</name>
<organism evidence="3 4">
    <name type="scientific">Rhamnusium bicolor</name>
    <dbReference type="NCBI Taxonomy" id="1586634"/>
    <lineage>
        <taxon>Eukaryota</taxon>
        <taxon>Metazoa</taxon>
        <taxon>Ecdysozoa</taxon>
        <taxon>Arthropoda</taxon>
        <taxon>Hexapoda</taxon>
        <taxon>Insecta</taxon>
        <taxon>Pterygota</taxon>
        <taxon>Neoptera</taxon>
        <taxon>Endopterygota</taxon>
        <taxon>Coleoptera</taxon>
        <taxon>Polyphaga</taxon>
        <taxon>Cucujiformia</taxon>
        <taxon>Chrysomeloidea</taxon>
        <taxon>Cerambycidae</taxon>
        <taxon>Lepturinae</taxon>
        <taxon>Rhagiini</taxon>
        <taxon>Rhamnusium</taxon>
    </lineage>
</organism>
<proteinExistence type="predicted"/>
<dbReference type="GO" id="GO:0034511">
    <property type="term" value="F:U3 snoRNA binding"/>
    <property type="evidence" value="ECO:0007669"/>
    <property type="project" value="TreeGrafter"/>
</dbReference>
<dbReference type="Proteomes" id="UP001162156">
    <property type="component" value="Unassembled WGS sequence"/>
</dbReference>
<dbReference type="InterPro" id="IPR039761">
    <property type="entry name" value="Bms1/Tsr1"/>
</dbReference>
<feature type="region of interest" description="Disordered" evidence="1">
    <location>
        <begin position="1"/>
        <end position="31"/>
    </location>
</feature>
<feature type="domain" description="Bms1-type G" evidence="2">
    <location>
        <begin position="36"/>
        <end position="211"/>
    </location>
</feature>
<accession>A0AAV8WVL7</accession>
<dbReference type="GO" id="GO:0005634">
    <property type="term" value="C:nucleus"/>
    <property type="evidence" value="ECO:0007669"/>
    <property type="project" value="InterPro"/>
</dbReference>
<dbReference type="GO" id="GO:0000479">
    <property type="term" value="P:endonucleolytic cleavage of tricistronic rRNA transcript (SSU-rRNA, 5.8S rRNA, LSU-rRNA)"/>
    <property type="evidence" value="ECO:0007669"/>
    <property type="project" value="TreeGrafter"/>
</dbReference>
<dbReference type="SMART" id="SM00785">
    <property type="entry name" value="AARP2CN"/>
    <property type="match status" value="1"/>
</dbReference>
<dbReference type="GO" id="GO:0000462">
    <property type="term" value="P:maturation of SSU-rRNA from tricistronic rRNA transcript (SSU-rRNA, 5.8S rRNA, LSU-rRNA)"/>
    <property type="evidence" value="ECO:0007669"/>
    <property type="project" value="TreeGrafter"/>
</dbReference>
<evidence type="ECO:0000256" key="1">
    <source>
        <dbReference type="SAM" id="MobiDB-lite"/>
    </source>
</evidence>
<evidence type="ECO:0000313" key="4">
    <source>
        <dbReference type="Proteomes" id="UP001162156"/>
    </source>
</evidence>
<feature type="compositionally biased region" description="Acidic residues" evidence="1">
    <location>
        <begin position="393"/>
        <end position="403"/>
    </location>
</feature>
<sequence length="458" mass="52699">MAVEKGIAHRPGPFKQSNKNHKHGRHRSKGSINISAKGKISVKTLSKRNKRELNKDQRRHQAVQIRQNKRDEILAKKEVFSVPRFKQRFSFVTPKTDNELAVLDHLKVSDTVLYLISAATGIEDNELLIDKWGHNILTSSFAQIIFDLTGFANTHCDSNRFRKYSSQKRHEFKQQIQKLVNKWLPEEKIMVLDKNSDAVNILRKIGNQKRKSVLYRDRRPHLLGEEIEYVPETEGTLGTLKITGYLRGVALSVNQLVHIPGLGDFQMLQIDAPYDPNKIDKNKNTNTAESSEQTTVRILEIVDPAKQESLDSENIPDPMDAEQTWPTNEEIETAEKEQKLKKVKKIPKGWSDYQAAWIPDDDAEFQLDESASDEQGSDNEYMDAVSEEKSEISEDDNDFESVTESEVPVNDERYDKEMDFYSEKQALEKMKAAKVDRQFPDEVDTPMDQPARVRFQKI</sequence>
<dbReference type="GO" id="GO:0030688">
    <property type="term" value="C:preribosome, small subunit precursor"/>
    <property type="evidence" value="ECO:0007669"/>
    <property type="project" value="TreeGrafter"/>
</dbReference>
<dbReference type="InterPro" id="IPR012948">
    <property type="entry name" value="AARP2CN"/>
</dbReference>
<dbReference type="PANTHER" id="PTHR12858:SF1">
    <property type="entry name" value="PRE-RRNA-PROCESSING PROTEIN TSR1 HOMOLOG"/>
    <property type="match status" value="1"/>
</dbReference>
<gene>
    <name evidence="3" type="ORF">NQ314_016479</name>
</gene>
<dbReference type="PROSITE" id="PS51714">
    <property type="entry name" value="G_BMS1"/>
    <property type="match status" value="1"/>
</dbReference>
<keyword evidence="4" id="KW-1185">Reference proteome</keyword>
<comment type="caution">
    <text evidence="3">The sequence shown here is derived from an EMBL/GenBank/DDBJ whole genome shotgun (WGS) entry which is preliminary data.</text>
</comment>
<dbReference type="AlphaFoldDB" id="A0AAV8WVL7"/>
<dbReference type="Pfam" id="PF22298">
    <property type="entry name" value="Tsr1_G-like"/>
    <property type="match status" value="1"/>
</dbReference>
<dbReference type="PANTHER" id="PTHR12858">
    <property type="entry name" value="RIBOSOME BIOGENESIS PROTEIN"/>
    <property type="match status" value="1"/>
</dbReference>
<feature type="region of interest" description="Disordered" evidence="1">
    <location>
        <begin position="439"/>
        <end position="458"/>
    </location>
</feature>
<dbReference type="Pfam" id="PF08142">
    <property type="entry name" value="AARP2CN"/>
    <property type="match status" value="1"/>
</dbReference>
<feature type="compositionally biased region" description="Acidic residues" evidence="1">
    <location>
        <begin position="364"/>
        <end position="381"/>
    </location>
</feature>
<feature type="compositionally biased region" description="Basic residues" evidence="1">
    <location>
        <begin position="18"/>
        <end position="29"/>
    </location>
</feature>
<dbReference type="GO" id="GO:0003924">
    <property type="term" value="F:GTPase activity"/>
    <property type="evidence" value="ECO:0007669"/>
    <property type="project" value="TreeGrafter"/>
</dbReference>
<dbReference type="GO" id="GO:0005525">
    <property type="term" value="F:GTP binding"/>
    <property type="evidence" value="ECO:0007669"/>
    <property type="project" value="TreeGrafter"/>
</dbReference>
<evidence type="ECO:0000259" key="2">
    <source>
        <dbReference type="PROSITE" id="PS51714"/>
    </source>
</evidence>
<dbReference type="EMBL" id="JANEYF010004577">
    <property type="protein sequence ID" value="KAJ8930714.1"/>
    <property type="molecule type" value="Genomic_DNA"/>
</dbReference>